<keyword evidence="2" id="KW-1185">Reference proteome</keyword>
<protein>
    <submittedName>
        <fullName evidence="1">Uncharacterized protein</fullName>
    </submittedName>
</protein>
<gene>
    <name evidence="1" type="ORF">HUJ06_013461</name>
</gene>
<evidence type="ECO:0000313" key="2">
    <source>
        <dbReference type="Proteomes" id="UP000607653"/>
    </source>
</evidence>
<proteinExistence type="predicted"/>
<dbReference type="PANTHER" id="PTHR31972:SF48">
    <property type="entry name" value="OS04G0407500 PROTEIN"/>
    <property type="match status" value="1"/>
</dbReference>
<name>A0A822ZC79_NELNU</name>
<reference evidence="1 2" key="1">
    <citation type="journal article" date="2020" name="Mol. Biol. Evol.">
        <title>Distinct Expression and Methylation Patterns for Genes with Different Fates following a Single Whole-Genome Duplication in Flowering Plants.</title>
        <authorList>
            <person name="Shi T."/>
            <person name="Rahmani R.S."/>
            <person name="Gugger P.F."/>
            <person name="Wang M."/>
            <person name="Li H."/>
            <person name="Zhang Y."/>
            <person name="Li Z."/>
            <person name="Wang Q."/>
            <person name="Van de Peer Y."/>
            <person name="Marchal K."/>
            <person name="Chen J."/>
        </authorList>
    </citation>
    <scope>NUCLEOTIDE SEQUENCE [LARGE SCALE GENOMIC DNA]</scope>
    <source>
        <tissue evidence="1">Leaf</tissue>
    </source>
</reference>
<dbReference type="InterPro" id="IPR008586">
    <property type="entry name" value="DUF868_pln"/>
</dbReference>
<dbReference type="EMBL" id="DUZY01000005">
    <property type="protein sequence ID" value="DAD39138.1"/>
    <property type="molecule type" value="Genomic_DNA"/>
</dbReference>
<sequence>MLSTHIDKRKVIRVKRLKWNFRGNRTIFIDGFLVDMMWDVHDWFLQSKLWICCFHV</sequence>
<dbReference type="Pfam" id="PF05910">
    <property type="entry name" value="DUF868"/>
    <property type="match status" value="1"/>
</dbReference>
<dbReference type="Proteomes" id="UP000607653">
    <property type="component" value="Unassembled WGS sequence"/>
</dbReference>
<accession>A0A822ZC79</accession>
<comment type="caution">
    <text evidence="1">The sequence shown here is derived from an EMBL/GenBank/DDBJ whole genome shotgun (WGS) entry which is preliminary data.</text>
</comment>
<evidence type="ECO:0000313" key="1">
    <source>
        <dbReference type="EMBL" id="DAD39138.1"/>
    </source>
</evidence>
<organism evidence="1 2">
    <name type="scientific">Nelumbo nucifera</name>
    <name type="common">Sacred lotus</name>
    <dbReference type="NCBI Taxonomy" id="4432"/>
    <lineage>
        <taxon>Eukaryota</taxon>
        <taxon>Viridiplantae</taxon>
        <taxon>Streptophyta</taxon>
        <taxon>Embryophyta</taxon>
        <taxon>Tracheophyta</taxon>
        <taxon>Spermatophyta</taxon>
        <taxon>Magnoliopsida</taxon>
        <taxon>Proteales</taxon>
        <taxon>Nelumbonaceae</taxon>
        <taxon>Nelumbo</taxon>
    </lineage>
</organism>
<dbReference type="PANTHER" id="PTHR31972">
    <property type="entry name" value="EXPRESSED PROTEIN"/>
    <property type="match status" value="1"/>
</dbReference>
<dbReference type="AlphaFoldDB" id="A0A822ZC79"/>